<dbReference type="Proteomes" id="UP001374535">
    <property type="component" value="Chromosome 1"/>
</dbReference>
<evidence type="ECO:0000313" key="1">
    <source>
        <dbReference type="EMBL" id="WVZ22212.1"/>
    </source>
</evidence>
<dbReference type="EMBL" id="CP144700">
    <property type="protein sequence ID" value="WVZ22212.1"/>
    <property type="molecule type" value="Genomic_DNA"/>
</dbReference>
<dbReference type="InterPro" id="IPR036397">
    <property type="entry name" value="RNaseH_sf"/>
</dbReference>
<protein>
    <submittedName>
        <fullName evidence="1">Uncharacterized protein</fullName>
    </submittedName>
</protein>
<gene>
    <name evidence="1" type="ORF">V8G54_000756</name>
</gene>
<name>A0AAQ3P7G9_VIGMU</name>
<evidence type="ECO:0000313" key="2">
    <source>
        <dbReference type="Proteomes" id="UP001374535"/>
    </source>
</evidence>
<sequence>MHLRCLTVEDPKGWSKKLPWTEYWYNTSFQTSIGTKQFKAVYGETLSIFLKYLGDATEPLHCKKCCYIMIKHCYVLSLIDESTKSSEDCRSLPLYSKDPPSFLCFFIETV</sequence>
<keyword evidence="2" id="KW-1185">Reference proteome</keyword>
<reference evidence="1 2" key="1">
    <citation type="journal article" date="2023" name="Life. Sci Alliance">
        <title>Evolutionary insights into 3D genome organization and epigenetic landscape of Vigna mungo.</title>
        <authorList>
            <person name="Junaid A."/>
            <person name="Singh B."/>
            <person name="Bhatia S."/>
        </authorList>
    </citation>
    <scope>NUCLEOTIDE SEQUENCE [LARGE SCALE GENOMIC DNA]</scope>
    <source>
        <strain evidence="1">Urdbean</strain>
    </source>
</reference>
<accession>A0AAQ3P7G9</accession>
<dbReference type="GO" id="GO:0003676">
    <property type="term" value="F:nucleic acid binding"/>
    <property type="evidence" value="ECO:0007669"/>
    <property type="project" value="InterPro"/>
</dbReference>
<dbReference type="Gene3D" id="3.30.420.10">
    <property type="entry name" value="Ribonuclease H-like superfamily/Ribonuclease H"/>
    <property type="match status" value="1"/>
</dbReference>
<dbReference type="AlphaFoldDB" id="A0AAQ3P7G9"/>
<organism evidence="1 2">
    <name type="scientific">Vigna mungo</name>
    <name type="common">Black gram</name>
    <name type="synonym">Phaseolus mungo</name>
    <dbReference type="NCBI Taxonomy" id="3915"/>
    <lineage>
        <taxon>Eukaryota</taxon>
        <taxon>Viridiplantae</taxon>
        <taxon>Streptophyta</taxon>
        <taxon>Embryophyta</taxon>
        <taxon>Tracheophyta</taxon>
        <taxon>Spermatophyta</taxon>
        <taxon>Magnoliopsida</taxon>
        <taxon>eudicotyledons</taxon>
        <taxon>Gunneridae</taxon>
        <taxon>Pentapetalae</taxon>
        <taxon>rosids</taxon>
        <taxon>fabids</taxon>
        <taxon>Fabales</taxon>
        <taxon>Fabaceae</taxon>
        <taxon>Papilionoideae</taxon>
        <taxon>50 kb inversion clade</taxon>
        <taxon>NPAAA clade</taxon>
        <taxon>indigoferoid/millettioid clade</taxon>
        <taxon>Phaseoleae</taxon>
        <taxon>Vigna</taxon>
    </lineage>
</organism>
<proteinExistence type="predicted"/>